<dbReference type="PANTHER" id="PTHR10039:SF17">
    <property type="entry name" value="FUNGAL STAND N-TERMINAL GOODBYE DOMAIN-CONTAINING PROTEIN-RELATED"/>
    <property type="match status" value="1"/>
</dbReference>
<comment type="caution">
    <text evidence="3">The sequence shown here is derived from an EMBL/GenBank/DDBJ whole genome shotgun (WGS) entry which is preliminary data.</text>
</comment>
<dbReference type="Gene3D" id="3.40.50.300">
    <property type="entry name" value="P-loop containing nucleotide triphosphate hydrolases"/>
    <property type="match status" value="1"/>
</dbReference>
<dbReference type="InterPro" id="IPR056884">
    <property type="entry name" value="NPHP3-like_N"/>
</dbReference>
<protein>
    <submittedName>
        <fullName evidence="3">NACHT nucleoside triphosphatase</fullName>
    </submittedName>
</protein>
<dbReference type="SUPFAM" id="SSF50969">
    <property type="entry name" value="YVTN repeat-like/Quinoprotein amine dehydrogenase"/>
    <property type="match status" value="1"/>
</dbReference>
<dbReference type="STRING" id="40296.A0A0A2LGE8"/>
<dbReference type="HOGENOM" id="CLU_000288_6_16_1"/>
<evidence type="ECO:0000256" key="1">
    <source>
        <dbReference type="ARBA" id="ARBA00022737"/>
    </source>
</evidence>
<dbReference type="Pfam" id="PF24883">
    <property type="entry name" value="NPHP3_N"/>
    <property type="match status" value="1"/>
</dbReference>
<dbReference type="PhylomeDB" id="A0A0A2LGE8"/>
<dbReference type="EMBL" id="JQGA01000008">
    <property type="protein sequence ID" value="KGO78286.1"/>
    <property type="molecule type" value="Genomic_DNA"/>
</dbReference>
<dbReference type="InterPro" id="IPR027417">
    <property type="entry name" value="P-loop_NTPase"/>
</dbReference>
<evidence type="ECO:0000259" key="2">
    <source>
        <dbReference type="PROSITE" id="PS50837"/>
    </source>
</evidence>
<organism evidence="3 4">
    <name type="scientific">Penicillium italicum</name>
    <name type="common">Blue mold</name>
    <dbReference type="NCBI Taxonomy" id="40296"/>
    <lineage>
        <taxon>Eukaryota</taxon>
        <taxon>Fungi</taxon>
        <taxon>Dikarya</taxon>
        <taxon>Ascomycota</taxon>
        <taxon>Pezizomycotina</taxon>
        <taxon>Eurotiomycetes</taxon>
        <taxon>Eurotiomycetidae</taxon>
        <taxon>Eurotiales</taxon>
        <taxon>Aspergillaceae</taxon>
        <taxon>Penicillium</taxon>
    </lineage>
</organism>
<gene>
    <name evidence="3" type="ORF">PITC_058990</name>
</gene>
<accession>A0A0A2LGE8</accession>
<dbReference type="Gene3D" id="2.130.10.10">
    <property type="entry name" value="YVTN repeat-like/Quinoprotein amine dehydrogenase"/>
    <property type="match status" value="2"/>
</dbReference>
<name>A0A0A2LGE8_PENIT</name>
<evidence type="ECO:0000313" key="4">
    <source>
        <dbReference type="Proteomes" id="UP000030104"/>
    </source>
</evidence>
<dbReference type="SUPFAM" id="SSF52540">
    <property type="entry name" value="P-loop containing nucleoside triphosphate hydrolases"/>
    <property type="match status" value="1"/>
</dbReference>
<dbReference type="InterPro" id="IPR011047">
    <property type="entry name" value="Quinoprotein_ADH-like_sf"/>
</dbReference>
<keyword evidence="4" id="KW-1185">Reference proteome</keyword>
<dbReference type="InterPro" id="IPR007111">
    <property type="entry name" value="NACHT_NTPase"/>
</dbReference>
<dbReference type="PROSITE" id="PS50837">
    <property type="entry name" value="NACHT"/>
    <property type="match status" value="1"/>
</dbReference>
<dbReference type="PANTHER" id="PTHR10039">
    <property type="entry name" value="AMELOGENIN"/>
    <property type="match status" value="1"/>
</dbReference>
<dbReference type="InterPro" id="IPR031359">
    <property type="entry name" value="NACHT_N"/>
</dbReference>
<reference evidence="3 4" key="1">
    <citation type="journal article" date="2015" name="Mol. Plant Microbe Interact.">
        <title>Genome, transcriptome, and functional analyses of Penicillium expansum provide new insights into secondary metabolism and pathogenicity.</title>
        <authorList>
            <person name="Ballester A.R."/>
            <person name="Marcet-Houben M."/>
            <person name="Levin E."/>
            <person name="Sela N."/>
            <person name="Selma-Lazaro C."/>
            <person name="Carmona L."/>
            <person name="Wisniewski M."/>
            <person name="Droby S."/>
            <person name="Gonzalez-Candelas L."/>
            <person name="Gabaldon T."/>
        </authorList>
    </citation>
    <scope>NUCLEOTIDE SEQUENCE [LARGE SCALE GENOMIC DNA]</scope>
    <source>
        <strain evidence="3 4">PHI-1</strain>
    </source>
</reference>
<evidence type="ECO:0000313" key="3">
    <source>
        <dbReference type="EMBL" id="KGO78286.1"/>
    </source>
</evidence>
<dbReference type="Pfam" id="PF17100">
    <property type="entry name" value="NACHT_N"/>
    <property type="match status" value="1"/>
</dbReference>
<sequence length="1458" mass="164483">MKEPSGQKGRRRSLLIEEFIIDRDEDLQKAAKAKLEAIQNSRLKIKIGNDRVLNVRDGVTKVVRTVLSYNAVITAAVAAEPSASLAWGGVAALLPVVSTALSQTNEAIDNLDGIALLLVRFRAIEVIYDLSEHPEKMFTASDRIKELHAQLRTQTINLYAQILEYQADLIEHYSHKQMYRMIKSVGLSSGDKFSDIQTTAASASTTLQTLDSGAIAGVDRQLSSLAESVKEIMDKLVEVNANILDIPKVQRIVGLPRATYAAFDEGPDGFIPPPCHRDTRKEVLGTIRRWAEGESENNECLFWLSGMAGTGKSTIARTVAREFHKQGQLGASFFFSWAQKDRASTEMFFSSLARGLALTVSGFDKCLYESIQNYGEVHQRSLKKQWDHLIFQPLKALEASLLVPLRLVFVIDALDECKGTRAVPDIIRLLLEAKDLERIQLKIFVTSRNEKHIVESLQEKSDVAHLSLEDGSGTSTRDDISVYVKYMLGEIAKSKGLKDWPTEKQTEGLLQLSGQLFIAAATACRFLQSSKFPDRRLTSFLEAKRTPGSGTDPIDDMYRHLLEMAIIGPDHDDFIKLFPKVVGLILVSKEPISISDMETLLGQEEELISFILDSLRSVLIVPQDRNDPIRLFHLSFRDFLIDKTRCQDERFFIDESKAHRRSFENCLKLLSSQLKKDLCELQHPGTLLVEVDRERVIQHIPRVLQYGCQHWTFHLENARISPSDNDEIKEALGFVHEHLLHWIEALALLGRINDAIIGIVNLRNLALDVKNQEFEDFAKDAYRFLLCHRPTIEEAPLQIYYLATVFSPTESLVRNRFSEHFPTWLRKPPPMESYWGLEDQTFATDAHVYASAISFDGRLIAYLSLSGITVWNAITGNLEHTFIDPLGLAQQYFAIFLVFSQDGNDLTAMWKLKRSDDYQMFGWSLITGKPMSSFTERQFNLLSMTELSDWSFPSGGKSWQTRDSDSPMTLGKGQFEVVLSADGTTMSLFNYRRAYPYIGNAHTKQISHILEFDFGITMIRLSATRAAILLEGHHIKVWDLVQNHEIDIQCSGDIFGCLALSSGGLNFAYADGTCVKVLDIDSKKVDHIIELDSYIYSLDFLHGGKLTATYGADRLPLWDLQRPAVGGTPEIWDLVDETRVPEQQSWLHAIMPSGDGTSVAIFPKGSGKEGQGHLGLWAVDDPNEGKEDLRTTDFQTSVDESLALTISPNGMKIAIVKWSNVLELWRFSKEGNEWDLHCTSALAYDAKSHPPHLNFSSDGMRVLSYSDNRYHDDWHLAVWCVDNKDCEFEYQPSTPLLLAVLSHQHGILAMGLCWGEVKIQDLPSKTVRTIMNNGALPECMEFSPQDTRIAIGWDNGQVWIHNIATAETEWILEGHAMLVNALQFCPNDSWREGPFYTVNSKGNWIVHDNKAVMALPPNFSAPHQNSYQEHRANTIAFFSNFTYTDRLVYFMFEGVPRF</sequence>
<dbReference type="InterPro" id="IPR011044">
    <property type="entry name" value="Quino_amine_DH_bsu"/>
</dbReference>
<proteinExistence type="predicted"/>
<dbReference type="OrthoDB" id="674604at2759"/>
<feature type="domain" description="NACHT" evidence="2">
    <location>
        <begin position="300"/>
        <end position="448"/>
    </location>
</feature>
<dbReference type="Proteomes" id="UP000030104">
    <property type="component" value="Unassembled WGS sequence"/>
</dbReference>
<dbReference type="SUPFAM" id="SSF50998">
    <property type="entry name" value="Quinoprotein alcohol dehydrogenase-like"/>
    <property type="match status" value="1"/>
</dbReference>
<dbReference type="InterPro" id="IPR015943">
    <property type="entry name" value="WD40/YVTN_repeat-like_dom_sf"/>
</dbReference>
<keyword evidence="1" id="KW-0677">Repeat</keyword>